<protein>
    <recommendedName>
        <fullName evidence="3">Type II toxin-antitoxin system HicA family toxin</fullName>
    </recommendedName>
</protein>
<name>A0A179CZZ6_BIBTR</name>
<comment type="caution">
    <text evidence="1">The sequence shown here is derived from an EMBL/GenBank/DDBJ whole genome shotgun (WGS) entry which is preliminary data.</text>
</comment>
<dbReference type="PATRIC" id="fig|1261658.3.peg.475"/>
<dbReference type="RefSeq" id="WP_064318091.1">
    <property type="nucleotide sequence ID" value="NZ_JACI01000001.1"/>
</dbReference>
<evidence type="ECO:0008006" key="3">
    <source>
        <dbReference type="Google" id="ProtNLM"/>
    </source>
</evidence>
<organism evidence="1 2">
    <name type="scientific">Bibersteinia trehalosi Y31</name>
    <dbReference type="NCBI Taxonomy" id="1261658"/>
    <lineage>
        <taxon>Bacteria</taxon>
        <taxon>Pseudomonadati</taxon>
        <taxon>Pseudomonadota</taxon>
        <taxon>Gammaproteobacteria</taxon>
        <taxon>Pasteurellales</taxon>
        <taxon>Pasteurellaceae</taxon>
        <taxon>Bibersteinia</taxon>
    </lineage>
</organism>
<dbReference type="Proteomes" id="UP000078358">
    <property type="component" value="Unassembled WGS sequence"/>
</dbReference>
<accession>A0A179CZZ6</accession>
<evidence type="ECO:0000313" key="1">
    <source>
        <dbReference type="EMBL" id="OAQ15402.1"/>
    </source>
</evidence>
<sequence length="68" mass="8042">MKKFSTDKLINELVHQCLKNGWRWRSGKKHDILIAPNNRRMAIPSSPSDMRARHNFQRDIRALSAENR</sequence>
<evidence type="ECO:0000313" key="2">
    <source>
        <dbReference type="Proteomes" id="UP000078358"/>
    </source>
</evidence>
<dbReference type="AlphaFoldDB" id="A0A179CZZ6"/>
<reference evidence="1 2" key="1">
    <citation type="submission" date="2014-01" db="EMBL/GenBank/DDBJ databases">
        <authorList>
            <person name="Zuccon D."/>
        </authorList>
    </citation>
    <scope>NUCLEOTIDE SEQUENCE [LARGE SCALE GENOMIC DNA]</scope>
    <source>
        <strain evidence="1 2">Y31</strain>
    </source>
</reference>
<gene>
    <name evidence="1" type="ORF">F480_02355</name>
</gene>
<dbReference type="EMBL" id="JACI01000001">
    <property type="protein sequence ID" value="OAQ15402.1"/>
    <property type="molecule type" value="Genomic_DNA"/>
</dbReference>
<proteinExistence type="predicted"/>